<dbReference type="Gene3D" id="3.40.50.620">
    <property type="entry name" value="HUPs"/>
    <property type="match status" value="1"/>
</dbReference>
<dbReference type="InterPro" id="IPR004821">
    <property type="entry name" value="Cyt_trans-like"/>
</dbReference>
<evidence type="ECO:0000256" key="6">
    <source>
        <dbReference type="ARBA" id="ARBA00022695"/>
    </source>
</evidence>
<comment type="catalytic activity">
    <reaction evidence="10">
        <text>nicotinate beta-D-ribonucleotide + ATP + H(+) = deamido-NAD(+) + diphosphate</text>
        <dbReference type="Rhea" id="RHEA:22860"/>
        <dbReference type="ChEBI" id="CHEBI:15378"/>
        <dbReference type="ChEBI" id="CHEBI:30616"/>
        <dbReference type="ChEBI" id="CHEBI:33019"/>
        <dbReference type="ChEBI" id="CHEBI:57502"/>
        <dbReference type="ChEBI" id="CHEBI:58437"/>
        <dbReference type="EC" id="2.7.7.18"/>
    </reaction>
</comment>
<dbReference type="GO" id="GO:0009435">
    <property type="term" value="P:NAD+ biosynthetic process"/>
    <property type="evidence" value="ECO:0007669"/>
    <property type="project" value="UniProtKB-UniPathway"/>
</dbReference>
<dbReference type="NCBIfam" id="NF000840">
    <property type="entry name" value="PRK00071.1-3"/>
    <property type="match status" value="1"/>
</dbReference>
<dbReference type="EMBL" id="LWLV01002950">
    <property type="protein sequence ID" value="OTA40084.1"/>
    <property type="molecule type" value="Genomic_DNA"/>
</dbReference>
<dbReference type="EC" id="2.7.7.18" evidence="3"/>
<gene>
    <name evidence="12" type="ORF">A6D92_24630</name>
</gene>
<feature type="non-terminal residue" evidence="12">
    <location>
        <position position="142"/>
    </location>
</feature>
<evidence type="ECO:0000256" key="8">
    <source>
        <dbReference type="ARBA" id="ARBA00022840"/>
    </source>
</evidence>
<dbReference type="UniPathway" id="UPA00253">
    <property type="reaction ID" value="UER00332"/>
</dbReference>
<dbReference type="NCBIfam" id="TIGR00125">
    <property type="entry name" value="cyt_tran_rel"/>
    <property type="match status" value="1"/>
</dbReference>
<evidence type="ECO:0000256" key="5">
    <source>
        <dbReference type="ARBA" id="ARBA00022679"/>
    </source>
</evidence>
<evidence type="ECO:0000256" key="10">
    <source>
        <dbReference type="ARBA" id="ARBA00048721"/>
    </source>
</evidence>
<dbReference type="NCBIfam" id="TIGR00482">
    <property type="entry name" value="nicotinate (nicotinamide) nucleotide adenylyltransferase"/>
    <property type="match status" value="1"/>
</dbReference>
<evidence type="ECO:0000256" key="7">
    <source>
        <dbReference type="ARBA" id="ARBA00022741"/>
    </source>
</evidence>
<protein>
    <recommendedName>
        <fullName evidence="3">nicotinate-nucleotide adenylyltransferase</fullName>
        <ecNumber evidence="3">2.7.7.18</ecNumber>
    </recommendedName>
</protein>
<keyword evidence="8" id="KW-0067">ATP-binding</keyword>
<accession>A0A1Y2T2Y9</accession>
<evidence type="ECO:0000313" key="12">
    <source>
        <dbReference type="EMBL" id="OTA40084.1"/>
    </source>
</evidence>
<dbReference type="HAMAP" id="MF_00244">
    <property type="entry name" value="NaMN_adenylyltr"/>
    <property type="match status" value="1"/>
</dbReference>
<dbReference type="PANTHER" id="PTHR39321">
    <property type="entry name" value="NICOTINATE-NUCLEOTIDE ADENYLYLTRANSFERASE-RELATED"/>
    <property type="match status" value="1"/>
</dbReference>
<keyword evidence="6 12" id="KW-0548">Nucleotidyltransferase</keyword>
<dbReference type="CDD" id="cd02165">
    <property type="entry name" value="NMNAT"/>
    <property type="match status" value="1"/>
</dbReference>
<evidence type="ECO:0000256" key="9">
    <source>
        <dbReference type="ARBA" id="ARBA00023027"/>
    </source>
</evidence>
<dbReference type="Pfam" id="PF01467">
    <property type="entry name" value="CTP_transf_like"/>
    <property type="match status" value="1"/>
</dbReference>
<comment type="caution">
    <text evidence="12">The sequence shown here is derived from an EMBL/GenBank/DDBJ whole genome shotgun (WGS) entry which is preliminary data.</text>
</comment>
<dbReference type="AlphaFoldDB" id="A0A1Y2T2Y9"/>
<evidence type="ECO:0000256" key="1">
    <source>
        <dbReference type="ARBA" id="ARBA00002324"/>
    </source>
</evidence>
<dbReference type="InterPro" id="IPR014729">
    <property type="entry name" value="Rossmann-like_a/b/a_fold"/>
</dbReference>
<dbReference type="GO" id="GO:0005524">
    <property type="term" value="F:ATP binding"/>
    <property type="evidence" value="ECO:0007669"/>
    <property type="project" value="UniProtKB-KW"/>
</dbReference>
<reference evidence="13" key="1">
    <citation type="submission" date="2016-04" db="EMBL/GenBank/DDBJ databases">
        <authorList>
            <person name="Antunes L.P."/>
            <person name="Martins L.F."/>
            <person name="Pereira R.V."/>
            <person name="Thomas A.M."/>
            <person name="Barbosa D."/>
            <person name="Nascimento L."/>
            <person name="Silva G.M."/>
            <person name="Condomitti G.W."/>
            <person name="Digiampietri L.A."/>
            <person name="Lombardi K.C."/>
            <person name="Ramos P.L."/>
            <person name="Quaggio R.B."/>
            <person name="Oliveira J.C."/>
            <person name="Pascon R.C."/>
            <person name="Cruz J.B."/>
            <person name="Silva A.M."/>
            <person name="Setubal J.C."/>
        </authorList>
    </citation>
    <scope>NUCLEOTIDE SEQUENCE [LARGE SCALE GENOMIC DNA]</scope>
</reference>
<evidence type="ECO:0000256" key="3">
    <source>
        <dbReference type="ARBA" id="ARBA00012389"/>
    </source>
</evidence>
<keyword evidence="5 12" id="KW-0808">Transferase</keyword>
<organism evidence="12 13">
    <name type="scientific">Symbiobacterium thermophilum</name>
    <dbReference type="NCBI Taxonomy" id="2734"/>
    <lineage>
        <taxon>Bacteria</taxon>
        <taxon>Bacillati</taxon>
        <taxon>Bacillota</taxon>
        <taxon>Clostridia</taxon>
        <taxon>Eubacteriales</taxon>
        <taxon>Symbiobacteriaceae</taxon>
        <taxon>Symbiobacterium</taxon>
    </lineage>
</organism>
<dbReference type="GO" id="GO:0004515">
    <property type="term" value="F:nicotinate-nucleotide adenylyltransferase activity"/>
    <property type="evidence" value="ECO:0007669"/>
    <property type="project" value="UniProtKB-EC"/>
</dbReference>
<dbReference type="PANTHER" id="PTHR39321:SF3">
    <property type="entry name" value="PHOSPHOPANTETHEINE ADENYLYLTRANSFERASE"/>
    <property type="match status" value="1"/>
</dbReference>
<dbReference type="InterPro" id="IPR005248">
    <property type="entry name" value="NadD/NMNAT"/>
</dbReference>
<evidence type="ECO:0000259" key="11">
    <source>
        <dbReference type="Pfam" id="PF01467"/>
    </source>
</evidence>
<keyword evidence="4" id="KW-0662">Pyridine nucleotide biosynthesis</keyword>
<evidence type="ECO:0000256" key="2">
    <source>
        <dbReference type="ARBA" id="ARBA00005019"/>
    </source>
</evidence>
<feature type="domain" description="Cytidyltransferase-like" evidence="11">
    <location>
        <begin position="6"/>
        <end position="134"/>
    </location>
</feature>
<dbReference type="Proteomes" id="UP000194267">
    <property type="component" value="Unassembled WGS sequence"/>
</dbReference>
<sequence length="142" mass="15657">MARVAILGGTFDPIHLGHLAAAQGVLYRTGVERVVFLPNREPPHKQGQPVTPAEHRAAMVRLAIADNPAFAFSDLELRRPGPSYTIDTVRALAAEHPDWELALIVGLDSLLEIRTWREWEALLASTDFFVVTRPGYDLAAAH</sequence>
<keyword evidence="7" id="KW-0547">Nucleotide-binding</keyword>
<evidence type="ECO:0000313" key="13">
    <source>
        <dbReference type="Proteomes" id="UP000194267"/>
    </source>
</evidence>
<proteinExistence type="inferred from homology"/>
<dbReference type="SUPFAM" id="SSF52374">
    <property type="entry name" value="Nucleotidylyl transferase"/>
    <property type="match status" value="1"/>
</dbReference>
<comment type="function">
    <text evidence="1">Catalyzes the reversible adenylation of nicotinate mononucleotide (NaMN) to nicotinic acid adenine dinucleotide (NaAD).</text>
</comment>
<evidence type="ECO:0000256" key="4">
    <source>
        <dbReference type="ARBA" id="ARBA00022642"/>
    </source>
</evidence>
<keyword evidence="9" id="KW-0520">NAD</keyword>
<comment type="pathway">
    <text evidence="2">Cofactor biosynthesis; NAD(+) biosynthesis; deamido-NAD(+) from nicotinate D-ribonucleotide: step 1/1.</text>
</comment>
<name>A0A1Y2T2Y9_SYMTR</name>